<dbReference type="EMBL" id="VSRR010070633">
    <property type="protein sequence ID" value="MPC86154.1"/>
    <property type="molecule type" value="Genomic_DNA"/>
</dbReference>
<sequence length="89" mass="9507">MRDGHLAGEVLGQQVHYILILNEEFPRFFKERRDGGDGVCALCVLHKVPPLFGANVSAPELAFFRRSRGVAGSGDGGEVVRGRLGGGEG</sequence>
<evidence type="ECO:0000313" key="2">
    <source>
        <dbReference type="Proteomes" id="UP000324222"/>
    </source>
</evidence>
<accession>A0A5B7J107</accession>
<keyword evidence="2" id="KW-1185">Reference proteome</keyword>
<proteinExistence type="predicted"/>
<name>A0A5B7J107_PORTR</name>
<dbReference type="AlphaFoldDB" id="A0A5B7J107"/>
<dbReference type="Proteomes" id="UP000324222">
    <property type="component" value="Unassembled WGS sequence"/>
</dbReference>
<protein>
    <submittedName>
        <fullName evidence="1">Uncharacterized protein</fullName>
    </submittedName>
</protein>
<evidence type="ECO:0000313" key="1">
    <source>
        <dbReference type="EMBL" id="MPC86154.1"/>
    </source>
</evidence>
<gene>
    <name evidence="1" type="ORF">E2C01_080970</name>
</gene>
<comment type="caution">
    <text evidence="1">The sequence shown here is derived from an EMBL/GenBank/DDBJ whole genome shotgun (WGS) entry which is preliminary data.</text>
</comment>
<organism evidence="1 2">
    <name type="scientific">Portunus trituberculatus</name>
    <name type="common">Swimming crab</name>
    <name type="synonym">Neptunus trituberculatus</name>
    <dbReference type="NCBI Taxonomy" id="210409"/>
    <lineage>
        <taxon>Eukaryota</taxon>
        <taxon>Metazoa</taxon>
        <taxon>Ecdysozoa</taxon>
        <taxon>Arthropoda</taxon>
        <taxon>Crustacea</taxon>
        <taxon>Multicrustacea</taxon>
        <taxon>Malacostraca</taxon>
        <taxon>Eumalacostraca</taxon>
        <taxon>Eucarida</taxon>
        <taxon>Decapoda</taxon>
        <taxon>Pleocyemata</taxon>
        <taxon>Brachyura</taxon>
        <taxon>Eubrachyura</taxon>
        <taxon>Portunoidea</taxon>
        <taxon>Portunidae</taxon>
        <taxon>Portuninae</taxon>
        <taxon>Portunus</taxon>
    </lineage>
</organism>
<reference evidence="1 2" key="1">
    <citation type="submission" date="2019-05" db="EMBL/GenBank/DDBJ databases">
        <title>Another draft genome of Portunus trituberculatus and its Hox gene families provides insights of decapod evolution.</title>
        <authorList>
            <person name="Jeong J.-H."/>
            <person name="Song I."/>
            <person name="Kim S."/>
            <person name="Choi T."/>
            <person name="Kim D."/>
            <person name="Ryu S."/>
            <person name="Kim W."/>
        </authorList>
    </citation>
    <scope>NUCLEOTIDE SEQUENCE [LARGE SCALE GENOMIC DNA]</scope>
    <source>
        <tissue evidence="1">Muscle</tissue>
    </source>
</reference>